<organism evidence="4 5">
    <name type="scientific">Thermoclostridium stercorarium subsp. thermolacticum DSM 2910</name>
    <dbReference type="NCBI Taxonomy" id="1121336"/>
    <lineage>
        <taxon>Bacteria</taxon>
        <taxon>Bacillati</taxon>
        <taxon>Bacillota</taxon>
        <taxon>Clostridia</taxon>
        <taxon>Eubacteriales</taxon>
        <taxon>Oscillospiraceae</taxon>
        <taxon>Thermoclostridium</taxon>
    </lineage>
</organism>
<evidence type="ECO:0000259" key="3">
    <source>
        <dbReference type="PROSITE" id="PS51272"/>
    </source>
</evidence>
<evidence type="ECO:0000256" key="1">
    <source>
        <dbReference type="ARBA" id="ARBA00022737"/>
    </source>
</evidence>
<accession>A0A1B1YCX5</accession>
<proteinExistence type="predicted"/>
<dbReference type="RefSeq" id="WP_065820719.1">
    <property type="nucleotide sequence ID" value="NZ_CP014672.1"/>
</dbReference>
<feature type="chain" id="PRO_5038610304" description="SLH domain-containing protein" evidence="2">
    <location>
        <begin position="26"/>
        <end position="380"/>
    </location>
</feature>
<feature type="domain" description="SLH" evidence="3">
    <location>
        <begin position="89"/>
        <end position="152"/>
    </location>
</feature>
<dbReference type="Proteomes" id="UP000092971">
    <property type="component" value="Chromosome"/>
</dbReference>
<gene>
    <name evidence="4" type="ORF">CSTERTH_06030</name>
</gene>
<keyword evidence="2" id="KW-0732">Signal</keyword>
<reference evidence="4 5" key="1">
    <citation type="submission" date="2016-02" db="EMBL/GenBank/DDBJ databases">
        <title>Comparison of Clostridium stercorarium subspecies using comparative genomics and transcriptomics.</title>
        <authorList>
            <person name="Schellenberg J."/>
            <person name="Thallinger G."/>
            <person name="Levin D.B."/>
            <person name="Zhang X."/>
            <person name="Alvare G."/>
            <person name="Fristensky B."/>
            <person name="Sparling R."/>
        </authorList>
    </citation>
    <scope>NUCLEOTIDE SEQUENCE [LARGE SCALE GENOMIC DNA]</scope>
    <source>
        <strain evidence="4 5">DSM 2910</strain>
    </source>
</reference>
<dbReference type="Pfam" id="PF00395">
    <property type="entry name" value="SLH"/>
    <property type="match status" value="2"/>
</dbReference>
<feature type="signal peptide" evidence="2">
    <location>
        <begin position="1"/>
        <end position="25"/>
    </location>
</feature>
<evidence type="ECO:0000256" key="2">
    <source>
        <dbReference type="SAM" id="SignalP"/>
    </source>
</evidence>
<keyword evidence="1" id="KW-0677">Repeat</keyword>
<dbReference type="EMBL" id="CP014672">
    <property type="protein sequence ID" value="ANW98622.1"/>
    <property type="molecule type" value="Genomic_DNA"/>
</dbReference>
<evidence type="ECO:0000313" key="5">
    <source>
        <dbReference type="Proteomes" id="UP000092971"/>
    </source>
</evidence>
<dbReference type="AlphaFoldDB" id="A0A1B1YCX5"/>
<dbReference type="OrthoDB" id="9808890at2"/>
<name>A0A1B1YCX5_THEST</name>
<sequence length="380" mass="43456">MSRFKKIIVSAIAGMVFFATVNVNALAQASTDTKSQPSHWAEEEISEAIAKGLVPEELQTNYQSNIKRYEYVLLALKVFDKTGKQVNTENEKPFNDVLNHKYEQEIVRAYNAGIIKGDGKGNFFPDNYITRQEIASLVVNLLMRISPEKDFSVKNSYEYSDESEISDWAKYYIDYCFENKILTGYGNNVIDPKGNATIEQSIALLYRLAKNEGLIDEQAEESEKVEGIRGPVKIEELSQERIEAFVGEYNAETFDIIKKTAENENVEITSFWDKSATLLVKENTISLNSPDFEKNIFALVHDINDELFLETFKKLIKANFINGEKGVTLLEQHLNEMKRGELVDVYEEISENERFVIESLKDDVDNSVSYLMAFIQKKMK</sequence>
<feature type="domain" description="SLH" evidence="3">
    <location>
        <begin position="156"/>
        <end position="219"/>
    </location>
</feature>
<dbReference type="PROSITE" id="PS51272">
    <property type="entry name" value="SLH"/>
    <property type="match status" value="2"/>
</dbReference>
<evidence type="ECO:0000313" key="4">
    <source>
        <dbReference type="EMBL" id="ANW98622.1"/>
    </source>
</evidence>
<dbReference type="InterPro" id="IPR001119">
    <property type="entry name" value="SLH_dom"/>
</dbReference>
<protein>
    <recommendedName>
        <fullName evidence="3">SLH domain-containing protein</fullName>
    </recommendedName>
</protein>